<gene>
    <name evidence="1" type="ORF">K466DRAFT_494587</name>
</gene>
<accession>A0A5C3PA65</accession>
<evidence type="ECO:0000313" key="1">
    <source>
        <dbReference type="EMBL" id="TFK85528.1"/>
    </source>
</evidence>
<sequence>MADALSPQVQEKLPRVPVEVCERVISAVYEENYYLVQAALATLSTCALVCRAWRSPAQKVLFHCVIIRNKTALYQFAQLLDTSPELGAYVRQVQLRGYLHVSDSCVVSFPAVLGARLTNLDANPLPRGVKEHPTLPIHRLFLPSLFTCILNIRTLHLYGIVFPSFGDFARTLHTLSNIHELSCEEVTWALLGQFPLCIASSRSQNSEQTFLPNLTWLRVCCKASAVTGSC</sequence>
<keyword evidence="2" id="KW-1185">Reference proteome</keyword>
<dbReference type="AlphaFoldDB" id="A0A5C3PA65"/>
<evidence type="ECO:0000313" key="2">
    <source>
        <dbReference type="Proteomes" id="UP000308197"/>
    </source>
</evidence>
<reference evidence="1 2" key="1">
    <citation type="journal article" date="2019" name="Nat. Ecol. Evol.">
        <title>Megaphylogeny resolves global patterns of mushroom evolution.</title>
        <authorList>
            <person name="Varga T."/>
            <person name="Krizsan K."/>
            <person name="Foldi C."/>
            <person name="Dima B."/>
            <person name="Sanchez-Garcia M."/>
            <person name="Sanchez-Ramirez S."/>
            <person name="Szollosi G.J."/>
            <person name="Szarkandi J.G."/>
            <person name="Papp V."/>
            <person name="Albert L."/>
            <person name="Andreopoulos W."/>
            <person name="Angelini C."/>
            <person name="Antonin V."/>
            <person name="Barry K.W."/>
            <person name="Bougher N.L."/>
            <person name="Buchanan P."/>
            <person name="Buyck B."/>
            <person name="Bense V."/>
            <person name="Catcheside P."/>
            <person name="Chovatia M."/>
            <person name="Cooper J."/>
            <person name="Damon W."/>
            <person name="Desjardin D."/>
            <person name="Finy P."/>
            <person name="Geml J."/>
            <person name="Haridas S."/>
            <person name="Hughes K."/>
            <person name="Justo A."/>
            <person name="Karasinski D."/>
            <person name="Kautmanova I."/>
            <person name="Kiss B."/>
            <person name="Kocsube S."/>
            <person name="Kotiranta H."/>
            <person name="LaButti K.M."/>
            <person name="Lechner B.E."/>
            <person name="Liimatainen K."/>
            <person name="Lipzen A."/>
            <person name="Lukacs Z."/>
            <person name="Mihaltcheva S."/>
            <person name="Morgado L.N."/>
            <person name="Niskanen T."/>
            <person name="Noordeloos M.E."/>
            <person name="Ohm R.A."/>
            <person name="Ortiz-Santana B."/>
            <person name="Ovrebo C."/>
            <person name="Racz N."/>
            <person name="Riley R."/>
            <person name="Savchenko A."/>
            <person name="Shiryaev A."/>
            <person name="Soop K."/>
            <person name="Spirin V."/>
            <person name="Szebenyi C."/>
            <person name="Tomsovsky M."/>
            <person name="Tulloss R.E."/>
            <person name="Uehling J."/>
            <person name="Grigoriev I.V."/>
            <person name="Vagvolgyi C."/>
            <person name="Papp T."/>
            <person name="Martin F.M."/>
            <person name="Miettinen O."/>
            <person name="Hibbett D.S."/>
            <person name="Nagy L.G."/>
        </authorList>
    </citation>
    <scope>NUCLEOTIDE SEQUENCE [LARGE SCALE GENOMIC DNA]</scope>
    <source>
        <strain evidence="1 2">HHB13444</strain>
    </source>
</reference>
<organism evidence="1 2">
    <name type="scientific">Polyporus arcularius HHB13444</name>
    <dbReference type="NCBI Taxonomy" id="1314778"/>
    <lineage>
        <taxon>Eukaryota</taxon>
        <taxon>Fungi</taxon>
        <taxon>Dikarya</taxon>
        <taxon>Basidiomycota</taxon>
        <taxon>Agaricomycotina</taxon>
        <taxon>Agaricomycetes</taxon>
        <taxon>Polyporales</taxon>
        <taxon>Polyporaceae</taxon>
        <taxon>Polyporus</taxon>
    </lineage>
</organism>
<proteinExistence type="predicted"/>
<dbReference type="EMBL" id="ML211248">
    <property type="protein sequence ID" value="TFK85528.1"/>
    <property type="molecule type" value="Genomic_DNA"/>
</dbReference>
<evidence type="ECO:0008006" key="3">
    <source>
        <dbReference type="Google" id="ProtNLM"/>
    </source>
</evidence>
<name>A0A5C3PA65_9APHY</name>
<dbReference type="InParanoid" id="A0A5C3PA65"/>
<dbReference type="Proteomes" id="UP000308197">
    <property type="component" value="Unassembled WGS sequence"/>
</dbReference>
<protein>
    <recommendedName>
        <fullName evidence="3">F-box domain-containing protein</fullName>
    </recommendedName>
</protein>